<evidence type="ECO:0000256" key="1">
    <source>
        <dbReference type="ARBA" id="ARBA00008007"/>
    </source>
</evidence>
<comment type="caution">
    <text evidence="3">The sequence shown here is derived from an EMBL/GenBank/DDBJ whole genome shotgun (WGS) entry which is preliminary data.</text>
</comment>
<gene>
    <name evidence="3" type="ORF">N799_02020</name>
</gene>
<dbReference type="RefSeq" id="WP_036209602.1">
    <property type="nucleotide sequence ID" value="NZ_AVPT01000009.1"/>
</dbReference>
<dbReference type="InterPro" id="IPR051910">
    <property type="entry name" value="ComF/GntX_DNA_util-trans"/>
</dbReference>
<dbReference type="CDD" id="cd06223">
    <property type="entry name" value="PRTases_typeI"/>
    <property type="match status" value="1"/>
</dbReference>
<evidence type="ECO:0000313" key="3">
    <source>
        <dbReference type="EMBL" id="KGM56695.1"/>
    </source>
</evidence>
<dbReference type="SUPFAM" id="SSF53271">
    <property type="entry name" value="PRTase-like"/>
    <property type="match status" value="1"/>
</dbReference>
<dbReference type="PANTHER" id="PTHR47505">
    <property type="entry name" value="DNA UTILIZATION PROTEIN YHGH"/>
    <property type="match status" value="1"/>
</dbReference>
<feature type="non-terminal residue" evidence="3">
    <location>
        <position position="1"/>
    </location>
</feature>
<dbReference type="Gene3D" id="3.40.50.2020">
    <property type="match status" value="1"/>
</dbReference>
<feature type="domain" description="Phosphoribosyltransferase" evidence="2">
    <location>
        <begin position="76"/>
        <end position="166"/>
    </location>
</feature>
<dbReference type="AlphaFoldDB" id="A0A0A0F2B6"/>
<dbReference type="PANTHER" id="PTHR47505:SF1">
    <property type="entry name" value="DNA UTILIZATION PROTEIN YHGH"/>
    <property type="match status" value="1"/>
</dbReference>
<dbReference type="Pfam" id="PF00156">
    <property type="entry name" value="Pribosyltran"/>
    <property type="match status" value="1"/>
</dbReference>
<proteinExistence type="inferred from homology"/>
<organism evidence="3 4">
    <name type="scientific">Lysobacter arseniciresistens ZS79</name>
    <dbReference type="NCBI Taxonomy" id="913325"/>
    <lineage>
        <taxon>Bacteria</taxon>
        <taxon>Pseudomonadati</taxon>
        <taxon>Pseudomonadota</taxon>
        <taxon>Gammaproteobacteria</taxon>
        <taxon>Lysobacterales</taxon>
        <taxon>Lysobacteraceae</taxon>
        <taxon>Novilysobacter</taxon>
    </lineage>
</organism>
<evidence type="ECO:0000313" key="4">
    <source>
        <dbReference type="Proteomes" id="UP000029989"/>
    </source>
</evidence>
<dbReference type="eggNOG" id="COG1040">
    <property type="taxonomic scope" value="Bacteria"/>
</dbReference>
<evidence type="ECO:0000259" key="2">
    <source>
        <dbReference type="Pfam" id="PF00156"/>
    </source>
</evidence>
<keyword evidence="4" id="KW-1185">Reference proteome</keyword>
<accession>A0A0A0F2B6</accession>
<dbReference type="Proteomes" id="UP000029989">
    <property type="component" value="Unassembled WGS sequence"/>
</dbReference>
<protein>
    <recommendedName>
        <fullName evidence="2">Phosphoribosyltransferase domain-containing protein</fullName>
    </recommendedName>
</protein>
<dbReference type="InterPro" id="IPR000836">
    <property type="entry name" value="PRTase_dom"/>
</dbReference>
<comment type="similarity">
    <text evidence="1">Belongs to the ComF/GntX family.</text>
</comment>
<reference evidence="3 4" key="1">
    <citation type="journal article" date="2015" name="Stand. Genomic Sci.">
        <title>Genomic information of the arsenic-resistant bacterium Lysobacter arseniciresistens type strain ZS79(T) and comparison of Lysobacter draft genomes.</title>
        <authorList>
            <person name="Liu L."/>
            <person name="Zhang S."/>
            <person name="Luo M."/>
            <person name="Wang G."/>
        </authorList>
    </citation>
    <scope>NUCLEOTIDE SEQUENCE [LARGE SCALE GENOMIC DNA]</scope>
    <source>
        <strain evidence="3 4">ZS79</strain>
    </source>
</reference>
<dbReference type="InterPro" id="IPR029057">
    <property type="entry name" value="PRTase-like"/>
</dbReference>
<sequence length="170" mass="18317">GDLPLAEARAACLYRPPLDRLLPRFKFHRDLAAGRLLARLMAVALAPLAHAWPAPATLVPVPLHRARLRRRGYDQALELARPVATTLGLPLQAGALVRVRHTDPQSTLDADARRANLRDAFRVVPGVALPAHAVLVDDVMTTGATLHAAADALRRAGVARVDAWVCARVP</sequence>
<name>A0A0A0F2B6_9GAMM</name>
<dbReference type="OrthoDB" id="9793412at2"/>
<dbReference type="EMBL" id="AVPT01000009">
    <property type="protein sequence ID" value="KGM56695.1"/>
    <property type="molecule type" value="Genomic_DNA"/>
</dbReference>